<evidence type="ECO:0000256" key="7">
    <source>
        <dbReference type="ARBA" id="ARBA00022946"/>
    </source>
</evidence>
<dbReference type="Proteomes" id="UP000092461">
    <property type="component" value="Unassembled WGS sequence"/>
</dbReference>
<dbReference type="PROSITE" id="PS51686">
    <property type="entry name" value="SAM_MT_RSMB_NOP"/>
    <property type="match status" value="2"/>
</dbReference>
<keyword evidence="3 11" id="KW-0489">Methyltransferase</keyword>
<keyword evidence="4 11" id="KW-0808">Transferase</keyword>
<keyword evidence="15" id="KW-1185">Reference proteome</keyword>
<evidence type="ECO:0000256" key="10">
    <source>
        <dbReference type="ARBA" id="ARBA00049302"/>
    </source>
</evidence>
<dbReference type="Gene3D" id="6.20.240.40">
    <property type="match status" value="1"/>
</dbReference>
<evidence type="ECO:0000256" key="9">
    <source>
        <dbReference type="ARBA" id="ARBA00042050"/>
    </source>
</evidence>
<keyword evidence="5 11" id="KW-0949">S-adenosyl-L-methionine</keyword>
<dbReference type="VEuPathDB" id="VectorBase:LLONM1_005436"/>
<keyword evidence="2" id="KW-0698">rRNA processing</keyword>
<keyword evidence="7" id="KW-0809">Transit peptide</keyword>
<dbReference type="GO" id="GO:0008173">
    <property type="term" value="F:RNA methyltransferase activity"/>
    <property type="evidence" value="ECO:0007669"/>
    <property type="project" value="InterPro"/>
</dbReference>
<dbReference type="InterPro" id="IPR001678">
    <property type="entry name" value="MeTrfase_RsmB-F_NOP2_dom"/>
</dbReference>
<evidence type="ECO:0000256" key="5">
    <source>
        <dbReference type="ARBA" id="ARBA00022691"/>
    </source>
</evidence>
<feature type="active site" description="Nucleophile" evidence="11">
    <location>
        <position position="451"/>
    </location>
</feature>
<evidence type="ECO:0000313" key="14">
    <source>
        <dbReference type="EnsemblMetazoa" id="LLOJ002509-PA"/>
    </source>
</evidence>
<comment type="similarity">
    <text evidence="11">Belongs to the class I-like SAM-binding methyltransferase superfamily. RsmB/NOP family.</text>
</comment>
<evidence type="ECO:0000313" key="13">
    <source>
        <dbReference type="EMBL" id="MBC1178190.1"/>
    </source>
</evidence>
<evidence type="ECO:0000256" key="2">
    <source>
        <dbReference type="ARBA" id="ARBA00022552"/>
    </source>
</evidence>
<dbReference type="PRINTS" id="PR02008">
    <property type="entry name" value="RCMTFAMILY"/>
</dbReference>
<dbReference type="InterPro" id="IPR029063">
    <property type="entry name" value="SAM-dependent_MTases_sf"/>
</dbReference>
<dbReference type="SUPFAM" id="SSF53335">
    <property type="entry name" value="S-adenosyl-L-methionine-dependent methyltransferases"/>
    <property type="match status" value="2"/>
</dbReference>
<dbReference type="GO" id="GO:0005762">
    <property type="term" value="C:mitochondrial large ribosomal subunit"/>
    <property type="evidence" value="ECO:0007669"/>
    <property type="project" value="TreeGrafter"/>
</dbReference>
<feature type="binding site" evidence="11">
    <location>
        <position position="345"/>
    </location>
    <ligand>
        <name>S-adenosyl-L-methionine</name>
        <dbReference type="ChEBI" id="CHEBI:59789"/>
    </ligand>
</feature>
<dbReference type="InterPro" id="IPR049560">
    <property type="entry name" value="MeTrfase_RsmB-F_NOP2_cat"/>
</dbReference>
<feature type="domain" description="SAM-dependent MTase RsmB/NOP-type" evidence="12">
    <location>
        <begin position="218"/>
        <end position="526"/>
    </location>
</feature>
<dbReference type="EMBL" id="AJWK01008229">
    <property type="status" value="NOT_ANNOTATED_CDS"/>
    <property type="molecule type" value="Genomic_DNA"/>
</dbReference>
<dbReference type="GO" id="GO:0031167">
    <property type="term" value="P:rRNA methylation"/>
    <property type="evidence" value="ECO:0007669"/>
    <property type="project" value="TreeGrafter"/>
</dbReference>
<comment type="catalytic activity">
    <reaction evidence="10">
        <text>a cytidine in rRNA + S-adenosyl-L-methionine = a 5-methylcytidine in rRNA + S-adenosyl-L-homocysteine + H(+)</text>
        <dbReference type="Rhea" id="RHEA:61484"/>
        <dbReference type="Rhea" id="RHEA-COMP:15836"/>
        <dbReference type="Rhea" id="RHEA-COMP:15837"/>
        <dbReference type="ChEBI" id="CHEBI:15378"/>
        <dbReference type="ChEBI" id="CHEBI:57856"/>
        <dbReference type="ChEBI" id="CHEBI:59789"/>
        <dbReference type="ChEBI" id="CHEBI:74483"/>
        <dbReference type="ChEBI" id="CHEBI:82748"/>
    </reaction>
</comment>
<dbReference type="VEuPathDB" id="VectorBase:LLOJ002509"/>
<evidence type="ECO:0000256" key="3">
    <source>
        <dbReference type="ARBA" id="ARBA00022603"/>
    </source>
</evidence>
<evidence type="ECO:0000256" key="1">
    <source>
        <dbReference type="ARBA" id="ARBA00004173"/>
    </source>
</evidence>
<proteinExistence type="inferred from homology"/>
<name>A0A1B0CDT9_LUTLO</name>
<dbReference type="PANTHER" id="PTHR22808">
    <property type="entry name" value="NCL1 YEAST -RELATED NOL1/NOP2/FMU SUN DOMAIN-CONTAINING"/>
    <property type="match status" value="1"/>
</dbReference>
<evidence type="ECO:0000259" key="12">
    <source>
        <dbReference type="PROSITE" id="PS51686"/>
    </source>
</evidence>
<evidence type="ECO:0000256" key="11">
    <source>
        <dbReference type="PROSITE-ProRule" id="PRU01023"/>
    </source>
</evidence>
<dbReference type="CDD" id="cd02440">
    <property type="entry name" value="AdoMet_MTases"/>
    <property type="match status" value="1"/>
</dbReference>
<reference evidence="13" key="2">
    <citation type="journal article" date="2020" name="BMC">
        <title>Leishmania infection induces a limited differential gene expression in the sand fly midgut.</title>
        <authorList>
            <person name="Coutinho-Abreu I.V."/>
            <person name="Serafim T.D."/>
            <person name="Meneses C."/>
            <person name="Kamhawi S."/>
            <person name="Oliveira F."/>
            <person name="Valenzuela J.G."/>
        </authorList>
    </citation>
    <scope>NUCLEOTIDE SEQUENCE</scope>
    <source>
        <strain evidence="13">Jacobina</strain>
        <tissue evidence="13">Midgut</tissue>
    </source>
</reference>
<organism evidence="14 15">
    <name type="scientific">Lutzomyia longipalpis</name>
    <name type="common">Sand fly</name>
    <dbReference type="NCBI Taxonomy" id="7200"/>
    <lineage>
        <taxon>Eukaryota</taxon>
        <taxon>Metazoa</taxon>
        <taxon>Ecdysozoa</taxon>
        <taxon>Arthropoda</taxon>
        <taxon>Hexapoda</taxon>
        <taxon>Insecta</taxon>
        <taxon>Pterygota</taxon>
        <taxon>Neoptera</taxon>
        <taxon>Endopterygota</taxon>
        <taxon>Diptera</taxon>
        <taxon>Nematocera</taxon>
        <taxon>Psychodoidea</taxon>
        <taxon>Psychodidae</taxon>
        <taxon>Lutzomyia</taxon>
        <taxon>Lutzomyia</taxon>
    </lineage>
</organism>
<protein>
    <recommendedName>
        <fullName evidence="9">NOL1/NOP2/Sun domain family member 4</fullName>
    </recommendedName>
</protein>
<accession>A0A1B0CDT9</accession>
<dbReference type="Pfam" id="PF01189">
    <property type="entry name" value="Methyltr_RsmB-F"/>
    <property type="match status" value="2"/>
</dbReference>
<comment type="subcellular location">
    <subcellularLocation>
        <location evidence="1">Mitochondrion</location>
    </subcellularLocation>
</comment>
<dbReference type="InterPro" id="IPR023267">
    <property type="entry name" value="RCMT"/>
</dbReference>
<dbReference type="EMBL" id="GITU01009487">
    <property type="protein sequence ID" value="MBC1178190.1"/>
    <property type="molecule type" value="Transcribed_RNA"/>
</dbReference>
<dbReference type="EnsemblMetazoa" id="LLOJ002509-RA">
    <property type="protein sequence ID" value="LLOJ002509-PA"/>
    <property type="gene ID" value="LLOJ002509"/>
</dbReference>
<evidence type="ECO:0000256" key="4">
    <source>
        <dbReference type="ARBA" id="ARBA00022679"/>
    </source>
</evidence>
<feature type="binding site" evidence="11">
    <location>
        <position position="380"/>
    </location>
    <ligand>
        <name>S-adenosyl-L-methionine</name>
        <dbReference type="ChEBI" id="CHEBI:59789"/>
    </ligand>
</feature>
<dbReference type="FunFam" id="3.40.50.150:FF:000055">
    <property type="entry name" value="5-methylcytosine rRNA methyltransferase NSUN4"/>
    <property type="match status" value="1"/>
</dbReference>
<comment type="caution">
    <text evidence="11">Lacks conserved residue(s) required for the propagation of feature annotation.</text>
</comment>
<evidence type="ECO:0000256" key="8">
    <source>
        <dbReference type="ARBA" id="ARBA00023128"/>
    </source>
</evidence>
<keyword evidence="8" id="KW-0496">Mitochondrion</keyword>
<dbReference type="Gene3D" id="3.40.50.150">
    <property type="entry name" value="Vaccinia Virus protein VP39"/>
    <property type="match status" value="2"/>
</dbReference>
<dbReference type="PANTHER" id="PTHR22808:SF3">
    <property type="entry name" value="5-METHYLCYTOSINE RRNA METHYLTRANSFERASE NSUN4"/>
    <property type="match status" value="1"/>
</dbReference>
<dbReference type="EMBL" id="AJWK01008230">
    <property type="status" value="NOT_ANNOTATED_CDS"/>
    <property type="molecule type" value="Genomic_DNA"/>
</dbReference>
<evidence type="ECO:0000256" key="6">
    <source>
        <dbReference type="ARBA" id="ARBA00022884"/>
    </source>
</evidence>
<feature type="domain" description="SAM-dependent MTase RsmB/NOP-type" evidence="12">
    <location>
        <begin position="1"/>
        <end position="86"/>
    </location>
</feature>
<reference evidence="14" key="3">
    <citation type="submission" date="2020-05" db="UniProtKB">
        <authorList>
            <consortium name="EnsemblMetazoa"/>
        </authorList>
    </citation>
    <scope>IDENTIFICATION</scope>
    <source>
        <strain evidence="14">Jacobina</strain>
    </source>
</reference>
<feature type="binding site" evidence="11">
    <location>
        <begin position="322"/>
        <end position="328"/>
    </location>
    <ligand>
        <name>S-adenosyl-L-methionine</name>
        <dbReference type="ChEBI" id="CHEBI:59789"/>
    </ligand>
</feature>
<reference evidence="15" key="1">
    <citation type="submission" date="2012-05" db="EMBL/GenBank/DDBJ databases">
        <title>Whole Genome Assembly of Lutzomyia longipalpis.</title>
        <authorList>
            <person name="Richards S."/>
            <person name="Qu C."/>
            <person name="Dillon R."/>
            <person name="Worley K."/>
            <person name="Scherer S."/>
            <person name="Batterton M."/>
            <person name="Taylor A."/>
            <person name="Hawes A."/>
            <person name="Hernandez B."/>
            <person name="Kovar C."/>
            <person name="Mandapat C."/>
            <person name="Pham C."/>
            <person name="Qu C."/>
            <person name="Jing C."/>
            <person name="Bess C."/>
            <person name="Bandaranaike D."/>
            <person name="Ngo D."/>
            <person name="Ongeri F."/>
            <person name="Arias F."/>
            <person name="Lara F."/>
            <person name="Weissenberger G."/>
            <person name="Kamau G."/>
            <person name="Han H."/>
            <person name="Shen H."/>
            <person name="Dinh H."/>
            <person name="Khalil I."/>
            <person name="Jones J."/>
            <person name="Shafer J."/>
            <person name="Jayaseelan J."/>
            <person name="Quiroz J."/>
            <person name="Blankenburg K."/>
            <person name="Nguyen L."/>
            <person name="Jackson L."/>
            <person name="Francisco L."/>
            <person name="Tang L.-Y."/>
            <person name="Pu L.-L."/>
            <person name="Perales L."/>
            <person name="Lorensuhewa L."/>
            <person name="Munidasa M."/>
            <person name="Coyle M."/>
            <person name="Taylor M."/>
            <person name="Puazo M."/>
            <person name="Firestine M."/>
            <person name="Scheel M."/>
            <person name="Javaid M."/>
            <person name="Wang M."/>
            <person name="Li M."/>
            <person name="Tabassum N."/>
            <person name="Saada N."/>
            <person name="Osuji N."/>
            <person name="Aqrawi P."/>
            <person name="Fu Q."/>
            <person name="Thornton R."/>
            <person name="Raj R."/>
            <person name="Goodspeed R."/>
            <person name="Mata R."/>
            <person name="Najjar R."/>
            <person name="Gubbala S."/>
            <person name="Lee S."/>
            <person name="Denson S."/>
            <person name="Patil S."/>
            <person name="Macmil S."/>
            <person name="Qi S."/>
            <person name="Matskevitch T."/>
            <person name="Palculict T."/>
            <person name="Mathew T."/>
            <person name="Vee V."/>
            <person name="Velamala V."/>
            <person name="Korchina V."/>
            <person name="Cai W."/>
            <person name="Liu W."/>
            <person name="Dai W."/>
            <person name="Zou X."/>
            <person name="Zhu Y."/>
            <person name="Zhang Y."/>
            <person name="Wu Y.-Q."/>
            <person name="Xin Y."/>
            <person name="Nazarath L."/>
            <person name="Kovar C."/>
            <person name="Han Y."/>
            <person name="Muzny D."/>
            <person name="Gibbs R."/>
        </authorList>
    </citation>
    <scope>NUCLEOTIDE SEQUENCE [LARGE SCALE GENOMIC DNA]</scope>
    <source>
        <strain evidence="15">Jacobina</strain>
    </source>
</reference>
<feature type="active site" description="Nucleophile" evidence="11">
    <location>
        <position position="33"/>
    </location>
</feature>
<sequence>MNERLKIPELQAGILENCLKLVKVGGSLVYSTCSLSPVQNDGVVQMALSNAFRESGISSMVRKKIYPKDRALTNFDEFYGSIFGIRWNSMRLALLCEHKYMAIVNNFGDAEKTIEKLEATGAINVRTLYNITKERIEKGELPQMHKIEEKFTKIDERLQATLAKRQAEEIQTFYPQEREASLNYIPETIDTMRQSSADNESTLVEPESRDRRIIDPEISEGLLEDFMPATRMKGLEDWVFESDHYKYYNKNTDFPLKIEPELELHFPENLHIYTYERSNVDRFSSPKKCITGSFSHYLLDGASILPPLALGIEPGDKVLDACAAPGGKSLIMLQTLYPDVLVCNDIPETRVKRIRKIMEDFVFDFRENWQQKRCFIVHEDARLLTEYKKYDKVLVDVPCTTDRHCLNENENNIFKPTRMNERLKIPELQAGILENCLKLVKVGGSLVYSTCSLSPVQNDGVVQMALSNAFRESGISVVIKDLTDVMKPFVEIFKFENPRGLKYGQMVIPFLPLNFGPMYFCKMTRIS</sequence>
<feature type="binding site" evidence="11">
    <location>
        <position position="396"/>
    </location>
    <ligand>
        <name>S-adenosyl-L-methionine</name>
        <dbReference type="ChEBI" id="CHEBI:59789"/>
    </ligand>
</feature>
<dbReference type="AlphaFoldDB" id="A0A1B0CDT9"/>
<dbReference type="GO" id="GO:0003723">
    <property type="term" value="F:RNA binding"/>
    <property type="evidence" value="ECO:0007669"/>
    <property type="project" value="UniProtKB-UniRule"/>
</dbReference>
<evidence type="ECO:0000313" key="15">
    <source>
        <dbReference type="Proteomes" id="UP000092461"/>
    </source>
</evidence>
<keyword evidence="6 11" id="KW-0694">RNA-binding</keyword>